<dbReference type="GO" id="GO:0005524">
    <property type="term" value="F:ATP binding"/>
    <property type="evidence" value="ECO:0007669"/>
    <property type="project" value="UniProtKB-KW"/>
</dbReference>
<evidence type="ECO:0000259" key="6">
    <source>
        <dbReference type="SMART" id="SM00382"/>
    </source>
</evidence>
<dbReference type="InterPro" id="IPR003960">
    <property type="entry name" value="ATPase_AAA_CS"/>
</dbReference>
<dbReference type="InterPro" id="IPR027417">
    <property type="entry name" value="P-loop_NTPase"/>
</dbReference>
<dbReference type="SUPFAM" id="SSF52540">
    <property type="entry name" value="P-loop containing nucleoside triphosphate hydrolases"/>
    <property type="match status" value="1"/>
</dbReference>
<feature type="domain" description="AAA+ ATPase" evidence="6">
    <location>
        <begin position="163"/>
        <end position="315"/>
    </location>
</feature>
<evidence type="ECO:0000256" key="5">
    <source>
        <dbReference type="RuleBase" id="RU003651"/>
    </source>
</evidence>
<dbReference type="GO" id="GO:0016887">
    <property type="term" value="F:ATP hydrolysis activity"/>
    <property type="evidence" value="ECO:0007669"/>
    <property type="project" value="InterPro"/>
</dbReference>
<dbReference type="PANTHER" id="PTHR45991:SF1">
    <property type="entry name" value="PACHYTENE CHECKPOINT PROTEIN 2 HOMOLOG"/>
    <property type="match status" value="1"/>
</dbReference>
<keyword evidence="4" id="KW-0469">Meiosis</keyword>
<dbReference type="InterPro" id="IPR003593">
    <property type="entry name" value="AAA+_ATPase"/>
</dbReference>
<dbReference type="Pfam" id="PF23242">
    <property type="entry name" value="AAA_lid_TRIP13_C"/>
    <property type="match status" value="1"/>
</dbReference>
<keyword evidence="2 5" id="KW-0547">Nucleotide-binding</keyword>
<dbReference type="Pfam" id="PF23563">
    <property type="entry name" value="TRIP13_N"/>
    <property type="match status" value="1"/>
</dbReference>
<dbReference type="InterPro" id="IPR058249">
    <property type="entry name" value="Pch2_C"/>
</dbReference>
<organism evidence="7 8">
    <name type="scientific">Leucocoprinus leucothites</name>
    <dbReference type="NCBI Taxonomy" id="201217"/>
    <lineage>
        <taxon>Eukaryota</taxon>
        <taxon>Fungi</taxon>
        <taxon>Dikarya</taxon>
        <taxon>Basidiomycota</taxon>
        <taxon>Agaricomycotina</taxon>
        <taxon>Agaricomycetes</taxon>
        <taxon>Agaricomycetidae</taxon>
        <taxon>Agaricales</taxon>
        <taxon>Agaricineae</taxon>
        <taxon>Agaricaceae</taxon>
        <taxon>Leucocoprinus</taxon>
    </lineage>
</organism>
<dbReference type="GO" id="GO:0007131">
    <property type="term" value="P:reciprocal meiotic recombination"/>
    <property type="evidence" value="ECO:0007669"/>
    <property type="project" value="TreeGrafter"/>
</dbReference>
<dbReference type="Gene3D" id="3.40.50.300">
    <property type="entry name" value="P-loop containing nucleotide triphosphate hydrolases"/>
    <property type="match status" value="1"/>
</dbReference>
<dbReference type="PANTHER" id="PTHR45991">
    <property type="entry name" value="PACHYTENE CHECKPOINT PROTEIN 2"/>
    <property type="match status" value="1"/>
</dbReference>
<keyword evidence="3 5" id="KW-0067">ATP-binding</keyword>
<comment type="caution">
    <text evidence="7">The sequence shown here is derived from an EMBL/GenBank/DDBJ whole genome shotgun (WGS) entry which is preliminary data.</text>
</comment>
<dbReference type="Pfam" id="PF00004">
    <property type="entry name" value="AAA"/>
    <property type="match status" value="1"/>
</dbReference>
<keyword evidence="8" id="KW-1185">Reference proteome</keyword>
<dbReference type="GO" id="GO:0005634">
    <property type="term" value="C:nucleus"/>
    <property type="evidence" value="ECO:0007669"/>
    <property type="project" value="TreeGrafter"/>
</dbReference>
<protein>
    <recommendedName>
        <fullName evidence="6">AAA+ ATPase domain-containing protein</fullName>
    </recommendedName>
</protein>
<dbReference type="Proteomes" id="UP000559027">
    <property type="component" value="Unassembled WGS sequence"/>
</dbReference>
<proteinExistence type="inferred from homology"/>
<dbReference type="EMBL" id="JAACJO010000001">
    <property type="protein sequence ID" value="KAF5363906.1"/>
    <property type="molecule type" value="Genomic_DNA"/>
</dbReference>
<name>A0A8H5LNQ3_9AGAR</name>
<evidence type="ECO:0000256" key="2">
    <source>
        <dbReference type="ARBA" id="ARBA00022741"/>
    </source>
</evidence>
<dbReference type="AlphaFoldDB" id="A0A8H5LNQ3"/>
<evidence type="ECO:0000256" key="4">
    <source>
        <dbReference type="ARBA" id="ARBA00023254"/>
    </source>
</evidence>
<dbReference type="GO" id="GO:0051598">
    <property type="term" value="P:meiotic recombination checkpoint signaling"/>
    <property type="evidence" value="ECO:0007669"/>
    <property type="project" value="TreeGrafter"/>
</dbReference>
<dbReference type="FunFam" id="3.40.50.300:FF:001494">
    <property type="entry name" value="Pachytene checkpoint component Pch2"/>
    <property type="match status" value="1"/>
</dbReference>
<evidence type="ECO:0000313" key="8">
    <source>
        <dbReference type="Proteomes" id="UP000559027"/>
    </source>
</evidence>
<dbReference type="SMART" id="SM00382">
    <property type="entry name" value="AAA"/>
    <property type="match status" value="1"/>
</dbReference>
<gene>
    <name evidence="7" type="ORF">D9756_000867</name>
</gene>
<sequence>MSNELLRWPVHVEVRLKSRASARFDTIRKFVQTFVISHDRLGIPSVLEGWQDVPELSASVEHINICESSCTKQSLSREEMILHVHVYQPSDGESFEEFSTGSGNGGEDEDTMAASVCELPNRGWEGLWNSLIYAGDIKLKLLDYIHATLLLSDANVDFNLVSWNRVVLLHGPPGTGKTSLCRALAQKLSIRLSHRYSHARLLEINSHSLFSKWFSESGKLVQRLFNSINELIEEEDSFVIVLIDEVESLTAARAGAMAGTEPSDGLRVVNALLTQLDKLKHRKNVLIMSTSNLVNAIDSAFVDRADIVQFVDLPTREAIYEILRTCLCEVISKGVVAPVKIPALKQAQMYEVVAKAGDEDACKTEDPHEKQKYLALRILKLAAQCRSQKMSGRALRRLPVLALARYLGMGSTTPSPDTVTDELATGAADIDIWLDGMSQVIQERMKEREHLQQ</sequence>
<dbReference type="InterPro" id="IPR044539">
    <property type="entry name" value="Pch2-like"/>
</dbReference>
<reference evidence="7 8" key="1">
    <citation type="journal article" date="2020" name="ISME J.">
        <title>Uncovering the hidden diversity of litter-decomposition mechanisms in mushroom-forming fungi.</title>
        <authorList>
            <person name="Floudas D."/>
            <person name="Bentzer J."/>
            <person name="Ahren D."/>
            <person name="Johansson T."/>
            <person name="Persson P."/>
            <person name="Tunlid A."/>
        </authorList>
    </citation>
    <scope>NUCLEOTIDE SEQUENCE [LARGE SCALE GENOMIC DNA]</scope>
    <source>
        <strain evidence="7 8">CBS 146.42</strain>
    </source>
</reference>
<dbReference type="PROSITE" id="PS00674">
    <property type="entry name" value="AAA"/>
    <property type="match status" value="1"/>
</dbReference>
<dbReference type="InterPro" id="IPR003959">
    <property type="entry name" value="ATPase_AAA_core"/>
</dbReference>
<evidence type="ECO:0000256" key="1">
    <source>
        <dbReference type="ARBA" id="ARBA00007271"/>
    </source>
</evidence>
<evidence type="ECO:0000313" key="7">
    <source>
        <dbReference type="EMBL" id="KAF5363906.1"/>
    </source>
</evidence>
<dbReference type="GO" id="GO:0005694">
    <property type="term" value="C:chromosome"/>
    <property type="evidence" value="ECO:0007669"/>
    <property type="project" value="TreeGrafter"/>
</dbReference>
<comment type="similarity">
    <text evidence="1">Belongs to the AAA ATPase family. PCH2 subfamily.</text>
</comment>
<dbReference type="OrthoDB" id="10042665at2759"/>
<evidence type="ECO:0000256" key="3">
    <source>
        <dbReference type="ARBA" id="ARBA00022840"/>
    </source>
</evidence>
<accession>A0A8H5LNQ3</accession>